<dbReference type="PROSITE" id="PS51677">
    <property type="entry name" value="NODB"/>
    <property type="match status" value="1"/>
</dbReference>
<gene>
    <name evidence="4" type="ORF">GCM10008935_04470</name>
</gene>
<protein>
    <recommendedName>
        <fullName evidence="3">NodB homology domain-containing protein</fullName>
    </recommendedName>
</protein>
<dbReference type="InterPro" id="IPR011330">
    <property type="entry name" value="Glyco_hydro/deAcase_b/a-brl"/>
</dbReference>
<dbReference type="SUPFAM" id="SSF88713">
    <property type="entry name" value="Glycoside hydrolase/deacetylase"/>
    <property type="match status" value="1"/>
</dbReference>
<reference evidence="4 5" key="1">
    <citation type="journal article" date="2019" name="Int. J. Syst. Evol. Microbiol.">
        <title>The Global Catalogue of Microorganisms (GCM) 10K type strain sequencing project: providing services to taxonomists for standard genome sequencing and annotation.</title>
        <authorList>
            <consortium name="The Broad Institute Genomics Platform"/>
            <consortium name="The Broad Institute Genome Sequencing Center for Infectious Disease"/>
            <person name="Wu L."/>
            <person name="Ma J."/>
        </authorList>
    </citation>
    <scope>NUCLEOTIDE SEQUENCE [LARGE SCALE GENOMIC DNA]</scope>
    <source>
        <strain evidence="4 5">JCM 14193</strain>
    </source>
</reference>
<evidence type="ECO:0000256" key="1">
    <source>
        <dbReference type="SAM" id="MobiDB-lite"/>
    </source>
</evidence>
<dbReference type="RefSeq" id="WP_343781506.1">
    <property type="nucleotide sequence ID" value="NZ_BAAACZ010000005.1"/>
</dbReference>
<evidence type="ECO:0000259" key="3">
    <source>
        <dbReference type="PROSITE" id="PS51677"/>
    </source>
</evidence>
<proteinExistence type="predicted"/>
<dbReference type="PROSITE" id="PS51257">
    <property type="entry name" value="PROKAR_LIPOPROTEIN"/>
    <property type="match status" value="1"/>
</dbReference>
<feature type="region of interest" description="Disordered" evidence="1">
    <location>
        <begin position="22"/>
        <end position="74"/>
    </location>
</feature>
<dbReference type="Gene3D" id="3.20.20.370">
    <property type="entry name" value="Glycoside hydrolase/deacetylase"/>
    <property type="match status" value="1"/>
</dbReference>
<evidence type="ECO:0000256" key="2">
    <source>
        <dbReference type="SAM" id="SignalP"/>
    </source>
</evidence>
<feature type="signal peptide" evidence="2">
    <location>
        <begin position="1"/>
        <end position="17"/>
    </location>
</feature>
<evidence type="ECO:0000313" key="5">
    <source>
        <dbReference type="Proteomes" id="UP001500740"/>
    </source>
</evidence>
<keyword evidence="5" id="KW-1185">Reference proteome</keyword>
<dbReference type="Pfam" id="PF01522">
    <property type="entry name" value="Polysacc_deac_1"/>
    <property type="match status" value="1"/>
</dbReference>
<accession>A0ABN0ZMU4</accession>
<feature type="domain" description="NodB homology" evidence="3">
    <location>
        <begin position="98"/>
        <end position="287"/>
    </location>
</feature>
<evidence type="ECO:0000313" key="4">
    <source>
        <dbReference type="EMBL" id="GAA0452930.1"/>
    </source>
</evidence>
<name>A0ABN0ZMU4_9BACI</name>
<keyword evidence="2" id="KW-0732">Signal</keyword>
<dbReference type="Proteomes" id="UP001500740">
    <property type="component" value="Unassembled WGS sequence"/>
</dbReference>
<dbReference type="EMBL" id="BAAACZ010000005">
    <property type="protein sequence ID" value="GAA0452930.1"/>
    <property type="molecule type" value="Genomic_DNA"/>
</dbReference>
<dbReference type="InterPro" id="IPR002509">
    <property type="entry name" value="NODB_dom"/>
</dbReference>
<dbReference type="CDD" id="cd10917">
    <property type="entry name" value="CE4_NodB_like_6s_7s"/>
    <property type="match status" value="1"/>
</dbReference>
<comment type="caution">
    <text evidence="4">The sequence shown here is derived from an EMBL/GenBank/DDBJ whole genome shotgun (WGS) entry which is preliminary data.</text>
</comment>
<dbReference type="InterPro" id="IPR050248">
    <property type="entry name" value="Polysacc_deacetylase_ArnD"/>
</dbReference>
<feature type="compositionally biased region" description="Basic and acidic residues" evidence="1">
    <location>
        <begin position="55"/>
        <end position="71"/>
    </location>
</feature>
<feature type="chain" id="PRO_5046220144" description="NodB homology domain-containing protein" evidence="2">
    <location>
        <begin position="18"/>
        <end position="299"/>
    </location>
</feature>
<feature type="compositionally biased region" description="Acidic residues" evidence="1">
    <location>
        <begin position="23"/>
        <end position="40"/>
    </location>
</feature>
<organism evidence="4 5">
    <name type="scientific">Alkalibacillus silvisoli</name>
    <dbReference type="NCBI Taxonomy" id="392823"/>
    <lineage>
        <taxon>Bacteria</taxon>
        <taxon>Bacillati</taxon>
        <taxon>Bacillota</taxon>
        <taxon>Bacilli</taxon>
        <taxon>Bacillales</taxon>
        <taxon>Bacillaceae</taxon>
        <taxon>Alkalibacillus</taxon>
    </lineage>
</organism>
<dbReference type="PANTHER" id="PTHR10587">
    <property type="entry name" value="GLYCOSYL TRANSFERASE-RELATED"/>
    <property type="match status" value="1"/>
</dbReference>
<sequence length="299" mass="34461">MKKLLLITMLLVIIVLAACNSEDSAEQGEDNKEEDVEEVNSEDRDEQRDDDAENKEEKENLDQKEEQADKEEVVEEIEPQYQMTDQWTFTPIEDGDPEVVLLTIDDVPDGQALEMAETLKELDASAIFFVNGIFMENEKDREIIKQIHDMGFAIGNHTYSHHNLQDLSEEEQYEEIISLNELIEEVIGEKPKFFRAPHGANTDYASELVKEEGMLLMNWTYGYDYFEPYMEAEKLQEAMISGKAPEIDVPNSLLRDGANLLMHDREWTNDALEDIVEGLREQGYEMLDPESILTPQDEE</sequence>